<dbReference type="InterPro" id="IPR009057">
    <property type="entry name" value="Homeodomain-like_sf"/>
</dbReference>
<dbReference type="InterPro" id="IPR054353">
    <property type="entry name" value="IstA-like_C"/>
</dbReference>
<keyword evidence="4" id="KW-1185">Reference proteome</keyword>
<evidence type="ECO:0000313" key="3">
    <source>
        <dbReference type="EMBL" id="GFZ91581.1"/>
    </source>
</evidence>
<reference evidence="3" key="2">
    <citation type="submission" date="2020-09" db="EMBL/GenBank/DDBJ databases">
        <authorList>
            <person name="Sun Q."/>
            <person name="Zhou Y."/>
        </authorList>
    </citation>
    <scope>NUCLEOTIDE SEQUENCE</scope>
    <source>
        <strain evidence="3">CGMCC 1.12360</strain>
    </source>
</reference>
<reference evidence="3" key="1">
    <citation type="journal article" date="2014" name="Int. J. Syst. Evol. Microbiol.">
        <title>Complete genome sequence of Corynebacterium casei LMG S-19264T (=DSM 44701T), isolated from a smear-ripened cheese.</title>
        <authorList>
            <consortium name="US DOE Joint Genome Institute (JGI-PGF)"/>
            <person name="Walter F."/>
            <person name="Albersmeier A."/>
            <person name="Kalinowski J."/>
            <person name="Ruckert C."/>
        </authorList>
    </citation>
    <scope>NUCLEOTIDE SEQUENCE</scope>
    <source>
        <strain evidence="3">CGMCC 1.12360</strain>
    </source>
</reference>
<dbReference type="Gene3D" id="3.30.420.10">
    <property type="entry name" value="Ribonuclease H-like superfamily/Ribonuclease H"/>
    <property type="match status" value="1"/>
</dbReference>
<sequence length="423" mass="49628">MDEKTREEIALFRYGLIAPLLNGQQESKEYFEELEGKIHQIPYYGERKIATKTIKEWLLNYRRNGFEALKPKRRSDRGDSRRFSPEDKDQILAIRKEFLHMPVSVFYEQLVKSGEINKNQVSYSTINRLLKKHKLSGKDHKSFHSEKERKRFAYDKVNILWQADLSHGPYISIDGKMKKTFLIAYIDDCSRVVPYAQFFISEKFDGLREVTKEALIRRGKPKIIYADNGKIYRSETLQYACAQLGITLAHTQPYDPKAKGKIERFFKTVQTRFYPLLQADPVSSLEKLNERFWRWLEEDYHRKEHASLSGKTPHEVFQSQLDQVTFLEDIEILDTVFLKRAERKVKLDGTVTLNKQLYEVPASYIGQKIELRIDETKVYIFEDGKKLAEAVPVSFHDNAHVKRNQSPFAIPNHPLDREGEDNV</sequence>
<dbReference type="InterPro" id="IPR001584">
    <property type="entry name" value="Integrase_cat-core"/>
</dbReference>
<dbReference type="Pfam" id="PF00665">
    <property type="entry name" value="rve"/>
    <property type="match status" value="1"/>
</dbReference>
<dbReference type="GO" id="GO:0015074">
    <property type="term" value="P:DNA integration"/>
    <property type="evidence" value="ECO:0007669"/>
    <property type="project" value="InterPro"/>
</dbReference>
<protein>
    <submittedName>
        <fullName evidence="3">Transposase</fullName>
    </submittedName>
</protein>
<feature type="domain" description="Integrase catalytic" evidence="2">
    <location>
        <begin position="152"/>
        <end position="321"/>
    </location>
</feature>
<accession>A0A8J2TS30</accession>
<dbReference type="InterPro" id="IPR012337">
    <property type="entry name" value="RNaseH-like_sf"/>
</dbReference>
<evidence type="ECO:0000256" key="1">
    <source>
        <dbReference type="ARBA" id="ARBA00009277"/>
    </source>
</evidence>
<gene>
    <name evidence="3" type="ORF">GCM10010978_32610</name>
</gene>
<dbReference type="Pfam" id="PF22483">
    <property type="entry name" value="Mu-transpos_C_2"/>
    <property type="match status" value="1"/>
</dbReference>
<dbReference type="SUPFAM" id="SSF53098">
    <property type="entry name" value="Ribonuclease H-like"/>
    <property type="match status" value="1"/>
</dbReference>
<comment type="similarity">
    <text evidence="1">Belongs to the transposase IS21/IS408/IS1162 family.</text>
</comment>
<dbReference type="SUPFAM" id="SSF46689">
    <property type="entry name" value="Homeodomain-like"/>
    <property type="match status" value="1"/>
</dbReference>
<dbReference type="RefSeq" id="WP_188393448.1">
    <property type="nucleotide sequence ID" value="NZ_BMEV01000116.1"/>
</dbReference>
<comment type="caution">
    <text evidence="3">The sequence shown here is derived from an EMBL/GenBank/DDBJ whole genome shotgun (WGS) entry which is preliminary data.</text>
</comment>
<dbReference type="PANTHER" id="PTHR35004">
    <property type="entry name" value="TRANSPOSASE RV3428C-RELATED"/>
    <property type="match status" value="1"/>
</dbReference>
<evidence type="ECO:0000313" key="4">
    <source>
        <dbReference type="Proteomes" id="UP000602050"/>
    </source>
</evidence>
<dbReference type="Pfam" id="PF13565">
    <property type="entry name" value="HTH_32"/>
    <property type="match status" value="1"/>
</dbReference>
<evidence type="ECO:0000259" key="2">
    <source>
        <dbReference type="PROSITE" id="PS50994"/>
    </source>
</evidence>
<dbReference type="InterPro" id="IPR036397">
    <property type="entry name" value="RNaseH_sf"/>
</dbReference>
<dbReference type="GO" id="GO:0003676">
    <property type="term" value="F:nucleic acid binding"/>
    <property type="evidence" value="ECO:0007669"/>
    <property type="project" value="InterPro"/>
</dbReference>
<dbReference type="AlphaFoldDB" id="A0A8J2TS30"/>
<proteinExistence type="inferred from homology"/>
<dbReference type="PANTHER" id="PTHR35004:SF6">
    <property type="entry name" value="TRANSPOSASE"/>
    <property type="match status" value="1"/>
</dbReference>
<dbReference type="PROSITE" id="PS50994">
    <property type="entry name" value="INTEGRASE"/>
    <property type="match status" value="1"/>
</dbReference>
<dbReference type="Proteomes" id="UP000602050">
    <property type="component" value="Unassembled WGS sequence"/>
</dbReference>
<organism evidence="3 4">
    <name type="scientific">Compostibacillus humi</name>
    <dbReference type="NCBI Taxonomy" id="1245525"/>
    <lineage>
        <taxon>Bacteria</taxon>
        <taxon>Bacillati</taxon>
        <taxon>Bacillota</taxon>
        <taxon>Bacilli</taxon>
        <taxon>Bacillales</taxon>
        <taxon>Bacillaceae</taxon>
        <taxon>Compostibacillus</taxon>
    </lineage>
</organism>
<dbReference type="EMBL" id="BMEV01000116">
    <property type="protein sequence ID" value="GFZ91581.1"/>
    <property type="molecule type" value="Genomic_DNA"/>
</dbReference>
<name>A0A8J2TS30_9BACI</name>